<dbReference type="SUPFAM" id="SSF103515">
    <property type="entry name" value="Autotransporter"/>
    <property type="match status" value="1"/>
</dbReference>
<evidence type="ECO:0000259" key="1">
    <source>
        <dbReference type="Pfam" id="PF03797"/>
    </source>
</evidence>
<dbReference type="Proteomes" id="UP001190825">
    <property type="component" value="Unassembled WGS sequence"/>
</dbReference>
<dbReference type="Pfam" id="PF03797">
    <property type="entry name" value="Autotransporter"/>
    <property type="match status" value="1"/>
</dbReference>
<dbReference type="NCBIfam" id="TIGR01414">
    <property type="entry name" value="autotrans_barl"/>
    <property type="match status" value="1"/>
</dbReference>
<dbReference type="InterPro" id="IPR005546">
    <property type="entry name" value="Autotransporte_beta"/>
</dbReference>
<gene>
    <name evidence="2" type="ORF">BMJ33_14375</name>
</gene>
<evidence type="ECO:0000313" key="3">
    <source>
        <dbReference type="Proteomes" id="UP001190825"/>
    </source>
</evidence>
<proteinExistence type="predicted"/>
<dbReference type="EMBL" id="NBUC01000072">
    <property type="protein sequence ID" value="PLU03216.1"/>
    <property type="molecule type" value="Genomic_DNA"/>
</dbReference>
<dbReference type="InterPro" id="IPR006315">
    <property type="entry name" value="OM_autotransptr_brl_dom"/>
</dbReference>
<feature type="domain" description="Autotransporter" evidence="1">
    <location>
        <begin position="10"/>
        <end position="103"/>
    </location>
</feature>
<sequence length="111" mass="12027">MPAKVVNGRGGTLTWYGQNGFYADVQGRLSWFSSDLASAILGNLASGNDGFGYGLSLEADQRFATGDNWALAPGAVELRSVDFDNFTDPFAARVSLDDGDSLRLDRHEHRL</sequence>
<name>A0ABX4TKQ3_9HYPH</name>
<evidence type="ECO:0000313" key="2">
    <source>
        <dbReference type="EMBL" id="PLU03216.1"/>
    </source>
</evidence>
<organism evidence="2 3">
    <name type="scientific">Sinorhizobium medicae</name>
    <dbReference type="NCBI Taxonomy" id="110321"/>
    <lineage>
        <taxon>Bacteria</taxon>
        <taxon>Pseudomonadati</taxon>
        <taxon>Pseudomonadota</taxon>
        <taxon>Alphaproteobacteria</taxon>
        <taxon>Hyphomicrobiales</taxon>
        <taxon>Rhizobiaceae</taxon>
        <taxon>Sinorhizobium/Ensifer group</taxon>
        <taxon>Sinorhizobium</taxon>
    </lineage>
</organism>
<accession>A0ABX4TKQ3</accession>
<comment type="caution">
    <text evidence="2">The sequence shown here is derived from an EMBL/GenBank/DDBJ whole genome shotgun (WGS) entry which is preliminary data.</text>
</comment>
<dbReference type="Gene3D" id="2.40.128.130">
    <property type="entry name" value="Autotransporter beta-domain"/>
    <property type="match status" value="1"/>
</dbReference>
<dbReference type="InterPro" id="IPR036709">
    <property type="entry name" value="Autotransporte_beta_dom_sf"/>
</dbReference>
<reference evidence="2 3" key="1">
    <citation type="journal article" date="2018" name="FEMS Microbiol. Ecol.">
        <title>Co-invading symbiotic mutualists of Medicago polymorpha retain high ancestral diversity and contain diverse accessory genomes.</title>
        <authorList>
            <person name="Porter S.S."/>
            <person name="Faber-Hammond J.J."/>
            <person name="Friesen M.L."/>
        </authorList>
    </citation>
    <scope>NUCLEOTIDE SEQUENCE [LARGE SCALE GENOMIC DNA]</scope>
    <source>
        <strain evidence="2 3">Str16</strain>
    </source>
</reference>
<keyword evidence="3" id="KW-1185">Reference proteome</keyword>
<protein>
    <recommendedName>
        <fullName evidence="1">Autotransporter domain-containing protein</fullName>
    </recommendedName>
</protein>